<dbReference type="Proteomes" id="UP000593567">
    <property type="component" value="Unassembled WGS sequence"/>
</dbReference>
<name>A0A7J7KLN8_BUGNE</name>
<dbReference type="EMBL" id="VXIV02000387">
    <property type="protein sequence ID" value="KAF6038646.1"/>
    <property type="molecule type" value="Genomic_DNA"/>
</dbReference>
<comment type="caution">
    <text evidence="1">The sequence shown here is derived from an EMBL/GenBank/DDBJ whole genome shotgun (WGS) entry which is preliminary data.</text>
</comment>
<sequence length="74" mass="8400">MFISEKSERTGNFIRIFCSRFCPFVPSQLVKSRDCVDQCQPITFLLVSGALYCLACQGHNIVYTQKAPYLTLCV</sequence>
<evidence type="ECO:0000313" key="1">
    <source>
        <dbReference type="EMBL" id="KAF6038646.1"/>
    </source>
</evidence>
<keyword evidence="2" id="KW-1185">Reference proteome</keyword>
<dbReference type="AlphaFoldDB" id="A0A7J7KLN8"/>
<organism evidence="1 2">
    <name type="scientific">Bugula neritina</name>
    <name type="common">Brown bryozoan</name>
    <name type="synonym">Sertularia neritina</name>
    <dbReference type="NCBI Taxonomy" id="10212"/>
    <lineage>
        <taxon>Eukaryota</taxon>
        <taxon>Metazoa</taxon>
        <taxon>Spiralia</taxon>
        <taxon>Lophotrochozoa</taxon>
        <taxon>Bryozoa</taxon>
        <taxon>Gymnolaemata</taxon>
        <taxon>Cheilostomatida</taxon>
        <taxon>Flustrina</taxon>
        <taxon>Buguloidea</taxon>
        <taxon>Bugulidae</taxon>
        <taxon>Bugula</taxon>
    </lineage>
</organism>
<reference evidence="1" key="1">
    <citation type="submission" date="2020-06" db="EMBL/GenBank/DDBJ databases">
        <title>Draft genome of Bugula neritina, a colonial animal packing powerful symbionts and potential medicines.</title>
        <authorList>
            <person name="Rayko M."/>
        </authorList>
    </citation>
    <scope>NUCLEOTIDE SEQUENCE [LARGE SCALE GENOMIC DNA]</scope>
    <source>
        <strain evidence="1">Kwan_BN1</strain>
    </source>
</reference>
<protein>
    <submittedName>
        <fullName evidence="1">Uncharacterized protein</fullName>
    </submittedName>
</protein>
<proteinExistence type="predicted"/>
<accession>A0A7J7KLN8</accession>
<evidence type="ECO:0000313" key="2">
    <source>
        <dbReference type="Proteomes" id="UP000593567"/>
    </source>
</evidence>
<gene>
    <name evidence="1" type="ORF">EB796_003049</name>
</gene>